<gene>
    <name evidence="1" type="ORF">MUK42_36224</name>
</gene>
<reference evidence="1" key="1">
    <citation type="submission" date="2022-05" db="EMBL/GenBank/DDBJ databases">
        <title>The Musa troglodytarum L. genome provides insights into the mechanism of non-climacteric behaviour and enrichment of carotenoids.</title>
        <authorList>
            <person name="Wang J."/>
        </authorList>
    </citation>
    <scope>NUCLEOTIDE SEQUENCE</scope>
    <source>
        <tissue evidence="1">Leaf</tissue>
    </source>
</reference>
<name>A0A9E7FL15_9LILI</name>
<evidence type="ECO:0000313" key="2">
    <source>
        <dbReference type="Proteomes" id="UP001055439"/>
    </source>
</evidence>
<sequence>MTIAVLQDKVAGVEELGSRNSGAAGVGVPHGGSVDVGEGKFAVSTQRNLGAAAIHGGVAVRGPDDGVLLGVGEPDGEAVGVGAYLAEAAREGAVW</sequence>
<organism evidence="1 2">
    <name type="scientific">Musa troglodytarum</name>
    <name type="common">fe'i banana</name>
    <dbReference type="NCBI Taxonomy" id="320322"/>
    <lineage>
        <taxon>Eukaryota</taxon>
        <taxon>Viridiplantae</taxon>
        <taxon>Streptophyta</taxon>
        <taxon>Embryophyta</taxon>
        <taxon>Tracheophyta</taxon>
        <taxon>Spermatophyta</taxon>
        <taxon>Magnoliopsida</taxon>
        <taxon>Liliopsida</taxon>
        <taxon>Zingiberales</taxon>
        <taxon>Musaceae</taxon>
        <taxon>Musa</taxon>
    </lineage>
</organism>
<keyword evidence="2" id="KW-1185">Reference proteome</keyword>
<proteinExistence type="predicted"/>
<dbReference type="Proteomes" id="UP001055439">
    <property type="component" value="Chromosome 4"/>
</dbReference>
<dbReference type="EMBL" id="CP097506">
    <property type="protein sequence ID" value="URD96081.1"/>
    <property type="molecule type" value="Genomic_DNA"/>
</dbReference>
<accession>A0A9E7FL15</accession>
<evidence type="ECO:0000313" key="1">
    <source>
        <dbReference type="EMBL" id="URD96081.1"/>
    </source>
</evidence>
<protein>
    <submittedName>
        <fullName evidence="1">Uncharacterized protein</fullName>
    </submittedName>
</protein>
<dbReference type="AlphaFoldDB" id="A0A9E7FL15"/>